<dbReference type="AlphaFoldDB" id="A0A6V7W2S7"/>
<proteinExistence type="predicted"/>
<dbReference type="OrthoDB" id="20839at2759"/>
<sequence>MNSLKNNSSIHHHESASRRKFTPIQQKKGGHEHGVRQLNGHINGTRTDMKTNKKNNKISDGKDTTSILTKRRRFGRENCDDIHFVENKNNKLPKQEIKEEIKNVVETPPTANSKKDQNNFPKVFSSLPTSSKHLDKNSSSSTSRYFTALRKNSKQQNKSVYFADQNKMEPWVKRKFYIVENAGIPTEIYCTDFIRKIKHQGENSHHHKLDDLHHNNNSNTLLRITDKWREEWSTNGVQMPLGYRQEKYQFENTNILLDDVEDEVGTDKKSGDKKPFTLPKRMIATYPSKYVKEFSKDYQLIPRPNNEQVQLDYKPLRLMRLDYEKSRNLCYMITRREKLKKTALELFHEQFNMAASNIFCKNSVVPISKRQMDKLLDEMKNSVEFAPSTSTSQE</sequence>
<comment type="caution">
    <text evidence="2">The sequence shown here is derived from an EMBL/GenBank/DDBJ whole genome shotgun (WGS) entry which is preliminary data.</text>
</comment>
<organism evidence="2 3">
    <name type="scientific">Meloidogyne enterolobii</name>
    <name type="common">Root-knot nematode worm</name>
    <name type="synonym">Meloidogyne mayaguensis</name>
    <dbReference type="NCBI Taxonomy" id="390850"/>
    <lineage>
        <taxon>Eukaryota</taxon>
        <taxon>Metazoa</taxon>
        <taxon>Ecdysozoa</taxon>
        <taxon>Nematoda</taxon>
        <taxon>Chromadorea</taxon>
        <taxon>Rhabditida</taxon>
        <taxon>Tylenchina</taxon>
        <taxon>Tylenchomorpha</taxon>
        <taxon>Tylenchoidea</taxon>
        <taxon>Meloidogynidae</taxon>
        <taxon>Meloidogyninae</taxon>
        <taxon>Meloidogyne</taxon>
    </lineage>
</organism>
<accession>A0A6V7W2S7</accession>
<feature type="compositionally biased region" description="Basic and acidic residues" evidence="1">
    <location>
        <begin position="47"/>
        <end position="63"/>
    </location>
</feature>
<evidence type="ECO:0000313" key="2">
    <source>
        <dbReference type="EMBL" id="CAD2181322.1"/>
    </source>
</evidence>
<reference evidence="2 3" key="1">
    <citation type="submission" date="2020-08" db="EMBL/GenBank/DDBJ databases">
        <authorList>
            <person name="Koutsovoulos G."/>
            <person name="Danchin GJ E."/>
        </authorList>
    </citation>
    <scope>NUCLEOTIDE SEQUENCE [LARGE SCALE GENOMIC DNA]</scope>
</reference>
<gene>
    <name evidence="2" type="ORF">MENT_LOCUS33460</name>
</gene>
<evidence type="ECO:0000313" key="3">
    <source>
        <dbReference type="Proteomes" id="UP000580250"/>
    </source>
</evidence>
<feature type="region of interest" description="Disordered" evidence="1">
    <location>
        <begin position="1"/>
        <end position="72"/>
    </location>
</feature>
<evidence type="ECO:0000256" key="1">
    <source>
        <dbReference type="SAM" id="MobiDB-lite"/>
    </source>
</evidence>
<name>A0A6V7W2S7_MELEN</name>
<dbReference type="EMBL" id="CAJEWN010000396">
    <property type="protein sequence ID" value="CAD2181322.1"/>
    <property type="molecule type" value="Genomic_DNA"/>
</dbReference>
<feature type="region of interest" description="Disordered" evidence="1">
    <location>
        <begin position="104"/>
        <end position="143"/>
    </location>
</feature>
<dbReference type="Proteomes" id="UP000580250">
    <property type="component" value="Unassembled WGS sequence"/>
</dbReference>
<protein>
    <submittedName>
        <fullName evidence="2">Uncharacterized protein</fullName>
    </submittedName>
</protein>